<sequence>MLKVMIVDDEMIVRIGIQSCINWEEHGCQVIFTCESGEEAIAAFERQVPDIVFTDIMMPEMDGIQLVEYIRSHYPKTKVIVLSCVNEIDYVKRAIKLGAEDYILKLSFTRDTMAELIERLRETIEKEQKEVGNQVFEMEVRAFNREENFRMLLSNTVDPLQKEQLLDRLGYLYDPFVSYLPCCLLADHMRTKQETEDADSYIRRYGLLNIIREYFETLPEHDLAFIGEGEILALFILKKQERAEEQLPVIFARLNHALKTHLNLTMSMGEGTRVSRLEIPEAYEKARRAAALRFFDGEGSFHKTSQEEGIVIEGKREVCRKLQEAVFKQDITEAFRLTEEWFAELCTWKSFGQIKVIRRQIVETWIYLSGYTLPDGETAGNWDDPGDTEKFWNAETLDEMKWYFKEGLQILIEYIQASKNRNPEIVEFLHYLNEHVDENISLERAAQHCALGKSQFCILFKKATGDTFINYFNGLKMRKAFALLSRGNIQVQEVADRLGLKDISYFSRLFKKYYNISPSDVKKM</sequence>
<protein>
    <recommendedName>
        <fullName evidence="2">Stage 0 sporulation protein A homolog</fullName>
    </recommendedName>
</protein>
<feature type="modified residue" description="4-aspartylphosphate" evidence="10">
    <location>
        <position position="55"/>
    </location>
</feature>
<dbReference type="GO" id="GO:0003700">
    <property type="term" value="F:DNA-binding transcription factor activity"/>
    <property type="evidence" value="ECO:0007669"/>
    <property type="project" value="InterPro"/>
</dbReference>
<dbReference type="PANTHER" id="PTHR42713">
    <property type="entry name" value="HISTIDINE KINASE-RELATED"/>
    <property type="match status" value="1"/>
</dbReference>
<evidence type="ECO:0000256" key="3">
    <source>
        <dbReference type="ARBA" id="ARBA00022490"/>
    </source>
</evidence>
<proteinExistence type="predicted"/>
<feature type="domain" description="HTH araC/xylS-type" evidence="11">
    <location>
        <begin position="426"/>
        <end position="524"/>
    </location>
</feature>
<evidence type="ECO:0000256" key="10">
    <source>
        <dbReference type="PROSITE-ProRule" id="PRU00169"/>
    </source>
</evidence>
<keyword evidence="5" id="KW-0902">Two-component regulatory system</keyword>
<evidence type="ECO:0000256" key="4">
    <source>
        <dbReference type="ARBA" id="ARBA00022553"/>
    </source>
</evidence>
<comment type="subcellular location">
    <subcellularLocation>
        <location evidence="1">Cytoplasm</location>
    </subcellularLocation>
</comment>
<dbReference type="SUPFAM" id="SSF46689">
    <property type="entry name" value="Homeodomain-like"/>
    <property type="match status" value="2"/>
</dbReference>
<dbReference type="GO" id="GO:0005737">
    <property type="term" value="C:cytoplasm"/>
    <property type="evidence" value="ECO:0007669"/>
    <property type="project" value="UniProtKB-SubCell"/>
</dbReference>
<dbReference type="PROSITE" id="PS01124">
    <property type="entry name" value="HTH_ARAC_FAMILY_2"/>
    <property type="match status" value="1"/>
</dbReference>
<evidence type="ECO:0000256" key="6">
    <source>
        <dbReference type="ARBA" id="ARBA00023015"/>
    </source>
</evidence>
<dbReference type="PRINTS" id="PR00032">
    <property type="entry name" value="HTHARAC"/>
</dbReference>
<dbReference type="InterPro" id="IPR011006">
    <property type="entry name" value="CheY-like_superfamily"/>
</dbReference>
<dbReference type="InterPro" id="IPR018060">
    <property type="entry name" value="HTH_AraC"/>
</dbReference>
<dbReference type="Gene3D" id="3.40.50.2300">
    <property type="match status" value="1"/>
</dbReference>
<evidence type="ECO:0000313" key="14">
    <source>
        <dbReference type="Proteomes" id="UP000823910"/>
    </source>
</evidence>
<evidence type="ECO:0000256" key="9">
    <source>
        <dbReference type="ARBA" id="ARBA00024867"/>
    </source>
</evidence>
<reference evidence="13" key="2">
    <citation type="submission" date="2021-04" db="EMBL/GenBank/DDBJ databases">
        <authorList>
            <person name="Gilroy R."/>
        </authorList>
    </citation>
    <scope>NUCLEOTIDE SEQUENCE</scope>
    <source>
        <strain evidence="13">CHK180-15479</strain>
    </source>
</reference>
<keyword evidence="4 10" id="KW-0597">Phosphoprotein</keyword>
<dbReference type="InterPro" id="IPR020449">
    <property type="entry name" value="Tscrpt_reg_AraC-type_HTH"/>
</dbReference>
<name>A0A9D2SG42_9FIRM</name>
<accession>A0A9D2SG42</accession>
<evidence type="ECO:0000259" key="12">
    <source>
        <dbReference type="PROSITE" id="PS50110"/>
    </source>
</evidence>
<dbReference type="InterPro" id="IPR009057">
    <property type="entry name" value="Homeodomain-like_sf"/>
</dbReference>
<keyword evidence="8" id="KW-0804">Transcription</keyword>
<gene>
    <name evidence="13" type="ORF">H9704_03600</name>
</gene>
<dbReference type="AlphaFoldDB" id="A0A9D2SG42"/>
<keyword evidence="3" id="KW-0963">Cytoplasm</keyword>
<keyword evidence="7" id="KW-0238">DNA-binding</keyword>
<dbReference type="PANTHER" id="PTHR42713:SF3">
    <property type="entry name" value="TRANSCRIPTIONAL REGULATORY PROTEIN HPTR"/>
    <property type="match status" value="1"/>
</dbReference>
<evidence type="ECO:0000256" key="8">
    <source>
        <dbReference type="ARBA" id="ARBA00023163"/>
    </source>
</evidence>
<evidence type="ECO:0000313" key="13">
    <source>
        <dbReference type="EMBL" id="HJC05226.1"/>
    </source>
</evidence>
<dbReference type="CDD" id="cd17536">
    <property type="entry name" value="REC_YesN-like"/>
    <property type="match status" value="1"/>
</dbReference>
<dbReference type="Pfam" id="PF12833">
    <property type="entry name" value="HTH_18"/>
    <property type="match status" value="1"/>
</dbReference>
<evidence type="ECO:0000259" key="11">
    <source>
        <dbReference type="PROSITE" id="PS01124"/>
    </source>
</evidence>
<comment type="function">
    <text evidence="9">May play the central regulatory role in sporulation. It may be an element of the effector pathway responsible for the activation of sporulation genes in response to nutritional stress. Spo0A may act in concert with spo0H (a sigma factor) to control the expression of some genes that are critical to the sporulation process.</text>
</comment>
<evidence type="ECO:0000256" key="5">
    <source>
        <dbReference type="ARBA" id="ARBA00023012"/>
    </source>
</evidence>
<evidence type="ECO:0000256" key="1">
    <source>
        <dbReference type="ARBA" id="ARBA00004496"/>
    </source>
</evidence>
<dbReference type="Proteomes" id="UP000823910">
    <property type="component" value="Unassembled WGS sequence"/>
</dbReference>
<dbReference type="InterPro" id="IPR051552">
    <property type="entry name" value="HptR"/>
</dbReference>
<dbReference type="PROSITE" id="PS50110">
    <property type="entry name" value="RESPONSE_REGULATORY"/>
    <property type="match status" value="1"/>
</dbReference>
<feature type="domain" description="Response regulatory" evidence="12">
    <location>
        <begin position="3"/>
        <end position="120"/>
    </location>
</feature>
<reference evidence="13" key="1">
    <citation type="journal article" date="2021" name="PeerJ">
        <title>Extensive microbial diversity within the chicken gut microbiome revealed by metagenomics and culture.</title>
        <authorList>
            <person name="Gilroy R."/>
            <person name="Ravi A."/>
            <person name="Getino M."/>
            <person name="Pursley I."/>
            <person name="Horton D.L."/>
            <person name="Alikhan N.F."/>
            <person name="Baker D."/>
            <person name="Gharbi K."/>
            <person name="Hall N."/>
            <person name="Watson M."/>
            <person name="Adriaenssens E.M."/>
            <person name="Foster-Nyarko E."/>
            <person name="Jarju S."/>
            <person name="Secka A."/>
            <person name="Antonio M."/>
            <person name="Oren A."/>
            <person name="Chaudhuri R.R."/>
            <person name="La Ragione R."/>
            <person name="Hildebrand F."/>
            <person name="Pallen M.J."/>
        </authorList>
    </citation>
    <scope>NUCLEOTIDE SEQUENCE</scope>
    <source>
        <strain evidence="13">CHK180-15479</strain>
    </source>
</reference>
<dbReference type="EMBL" id="DWWT01000015">
    <property type="protein sequence ID" value="HJC05226.1"/>
    <property type="molecule type" value="Genomic_DNA"/>
</dbReference>
<dbReference type="Pfam" id="PF00072">
    <property type="entry name" value="Response_reg"/>
    <property type="match status" value="1"/>
</dbReference>
<evidence type="ECO:0000256" key="2">
    <source>
        <dbReference type="ARBA" id="ARBA00018672"/>
    </source>
</evidence>
<comment type="caution">
    <text evidence="13">The sequence shown here is derived from an EMBL/GenBank/DDBJ whole genome shotgun (WGS) entry which is preliminary data.</text>
</comment>
<dbReference type="Gene3D" id="1.10.10.60">
    <property type="entry name" value="Homeodomain-like"/>
    <property type="match status" value="2"/>
</dbReference>
<dbReference type="GO" id="GO:0043565">
    <property type="term" value="F:sequence-specific DNA binding"/>
    <property type="evidence" value="ECO:0007669"/>
    <property type="project" value="InterPro"/>
</dbReference>
<evidence type="ECO:0000256" key="7">
    <source>
        <dbReference type="ARBA" id="ARBA00023125"/>
    </source>
</evidence>
<dbReference type="SMART" id="SM00448">
    <property type="entry name" value="REC"/>
    <property type="match status" value="1"/>
</dbReference>
<organism evidence="13 14">
    <name type="scientific">Candidatus Enterocloster excrementipullorum</name>
    <dbReference type="NCBI Taxonomy" id="2838559"/>
    <lineage>
        <taxon>Bacteria</taxon>
        <taxon>Bacillati</taxon>
        <taxon>Bacillota</taxon>
        <taxon>Clostridia</taxon>
        <taxon>Lachnospirales</taxon>
        <taxon>Lachnospiraceae</taxon>
        <taxon>Enterocloster</taxon>
    </lineage>
</organism>
<dbReference type="SMART" id="SM00342">
    <property type="entry name" value="HTH_ARAC"/>
    <property type="match status" value="1"/>
</dbReference>
<dbReference type="InterPro" id="IPR001789">
    <property type="entry name" value="Sig_transdc_resp-reg_receiver"/>
</dbReference>
<dbReference type="GO" id="GO:0000160">
    <property type="term" value="P:phosphorelay signal transduction system"/>
    <property type="evidence" value="ECO:0007669"/>
    <property type="project" value="UniProtKB-KW"/>
</dbReference>
<dbReference type="SUPFAM" id="SSF52172">
    <property type="entry name" value="CheY-like"/>
    <property type="match status" value="1"/>
</dbReference>
<keyword evidence="6" id="KW-0805">Transcription regulation</keyword>